<evidence type="ECO:0000313" key="1">
    <source>
        <dbReference type="EMBL" id="JAD52131.1"/>
    </source>
</evidence>
<reference evidence="1" key="2">
    <citation type="journal article" date="2015" name="Data Brief">
        <title>Shoot transcriptome of the giant reed, Arundo donax.</title>
        <authorList>
            <person name="Barrero R.A."/>
            <person name="Guerrero F.D."/>
            <person name="Moolhuijzen P."/>
            <person name="Goolsby J.A."/>
            <person name="Tidwell J."/>
            <person name="Bellgard S.E."/>
            <person name="Bellgard M.I."/>
        </authorList>
    </citation>
    <scope>NUCLEOTIDE SEQUENCE</scope>
    <source>
        <tissue evidence="1">Shoot tissue taken approximately 20 cm above the soil surface</tissue>
    </source>
</reference>
<organism evidence="1">
    <name type="scientific">Arundo donax</name>
    <name type="common">Giant reed</name>
    <name type="synonym">Donax arundinaceus</name>
    <dbReference type="NCBI Taxonomy" id="35708"/>
    <lineage>
        <taxon>Eukaryota</taxon>
        <taxon>Viridiplantae</taxon>
        <taxon>Streptophyta</taxon>
        <taxon>Embryophyta</taxon>
        <taxon>Tracheophyta</taxon>
        <taxon>Spermatophyta</taxon>
        <taxon>Magnoliopsida</taxon>
        <taxon>Liliopsida</taxon>
        <taxon>Poales</taxon>
        <taxon>Poaceae</taxon>
        <taxon>PACMAD clade</taxon>
        <taxon>Arundinoideae</taxon>
        <taxon>Arundineae</taxon>
        <taxon>Arundo</taxon>
    </lineage>
</organism>
<name>A0A0A9ALZ6_ARUDO</name>
<protein>
    <submittedName>
        <fullName evidence="1">Uncharacterized protein</fullName>
    </submittedName>
</protein>
<accession>A0A0A9ALZ6</accession>
<dbReference type="AlphaFoldDB" id="A0A0A9ALZ6"/>
<sequence length="29" mass="3515">MEILKQLPLLSKHIYAQSKQMIYKCKYLC</sequence>
<reference evidence="1" key="1">
    <citation type="submission" date="2014-09" db="EMBL/GenBank/DDBJ databases">
        <authorList>
            <person name="Magalhaes I.L.F."/>
            <person name="Oliveira U."/>
            <person name="Santos F.R."/>
            <person name="Vidigal T.H.D.A."/>
            <person name="Brescovit A.D."/>
            <person name="Santos A.J."/>
        </authorList>
    </citation>
    <scope>NUCLEOTIDE SEQUENCE</scope>
    <source>
        <tissue evidence="1">Shoot tissue taken approximately 20 cm above the soil surface</tissue>
    </source>
</reference>
<proteinExistence type="predicted"/>
<dbReference type="EMBL" id="GBRH01245764">
    <property type="protein sequence ID" value="JAD52131.1"/>
    <property type="molecule type" value="Transcribed_RNA"/>
</dbReference>